<evidence type="ECO:0000256" key="1">
    <source>
        <dbReference type="SAM" id="Phobius"/>
    </source>
</evidence>
<reference evidence="2" key="1">
    <citation type="submission" date="2014-09" db="EMBL/GenBank/DDBJ databases">
        <authorList>
            <person name="Magalhaes I.L.F."/>
            <person name="Oliveira U."/>
            <person name="Santos F.R."/>
            <person name="Vidigal T.H.D.A."/>
            <person name="Brescovit A.D."/>
            <person name="Santos A.J."/>
        </authorList>
    </citation>
    <scope>NUCLEOTIDE SEQUENCE</scope>
    <source>
        <tissue evidence="2">Shoot tissue taken approximately 20 cm above the soil surface</tissue>
    </source>
</reference>
<feature type="transmembrane region" description="Helical" evidence="1">
    <location>
        <begin position="6"/>
        <end position="26"/>
    </location>
</feature>
<dbReference type="AlphaFoldDB" id="A0A0A9CBM9"/>
<dbReference type="EMBL" id="GBRH01224206">
    <property type="protein sequence ID" value="JAD73689.1"/>
    <property type="molecule type" value="Transcribed_RNA"/>
</dbReference>
<evidence type="ECO:0000313" key="2">
    <source>
        <dbReference type="EMBL" id="JAD73689.1"/>
    </source>
</evidence>
<accession>A0A0A9CBM9</accession>
<sequence>MYVSAYIISPYPYLLNWLALFFHKLID</sequence>
<protein>
    <submittedName>
        <fullName evidence="2">Uncharacterized protein</fullName>
    </submittedName>
</protein>
<keyword evidence="1" id="KW-1133">Transmembrane helix</keyword>
<organism evidence="2">
    <name type="scientific">Arundo donax</name>
    <name type="common">Giant reed</name>
    <name type="synonym">Donax arundinaceus</name>
    <dbReference type="NCBI Taxonomy" id="35708"/>
    <lineage>
        <taxon>Eukaryota</taxon>
        <taxon>Viridiplantae</taxon>
        <taxon>Streptophyta</taxon>
        <taxon>Embryophyta</taxon>
        <taxon>Tracheophyta</taxon>
        <taxon>Spermatophyta</taxon>
        <taxon>Magnoliopsida</taxon>
        <taxon>Liliopsida</taxon>
        <taxon>Poales</taxon>
        <taxon>Poaceae</taxon>
        <taxon>PACMAD clade</taxon>
        <taxon>Arundinoideae</taxon>
        <taxon>Arundineae</taxon>
        <taxon>Arundo</taxon>
    </lineage>
</organism>
<reference evidence="2" key="2">
    <citation type="journal article" date="2015" name="Data Brief">
        <title>Shoot transcriptome of the giant reed, Arundo donax.</title>
        <authorList>
            <person name="Barrero R.A."/>
            <person name="Guerrero F.D."/>
            <person name="Moolhuijzen P."/>
            <person name="Goolsby J.A."/>
            <person name="Tidwell J."/>
            <person name="Bellgard S.E."/>
            <person name="Bellgard M.I."/>
        </authorList>
    </citation>
    <scope>NUCLEOTIDE SEQUENCE</scope>
    <source>
        <tissue evidence="2">Shoot tissue taken approximately 20 cm above the soil surface</tissue>
    </source>
</reference>
<name>A0A0A9CBM9_ARUDO</name>
<proteinExistence type="predicted"/>
<keyword evidence="1" id="KW-0812">Transmembrane</keyword>
<keyword evidence="1" id="KW-0472">Membrane</keyword>